<reference evidence="1" key="1">
    <citation type="submission" date="2020-02" db="EMBL/GenBank/DDBJ databases">
        <authorList>
            <person name="Ashton P.M."/>
            <person name="Dallman T."/>
            <person name="Nair S."/>
            <person name="De Pinna E."/>
            <person name="Peters T."/>
            <person name="Grant K."/>
        </authorList>
    </citation>
    <scope>NUCLEOTIDE SEQUENCE</scope>
    <source>
        <strain evidence="1">93335</strain>
    </source>
</reference>
<sequence>MRWIMRGLELERMTPEKMHAIGMECIRRSEAMAQAGMTKDAVRKNLLPAVQRLNRAKHELQLVVDQMIDKAAELEKYGSALEKIVQDIVGTEQ</sequence>
<gene>
    <name evidence="1" type="ORF">A2J79_003990</name>
</gene>
<dbReference type="RefSeq" id="WP_136767992.1">
    <property type="nucleotide sequence ID" value="NZ_CCVO01000075.1"/>
</dbReference>
<evidence type="ECO:0000313" key="2">
    <source>
        <dbReference type="Proteomes" id="UP000711811"/>
    </source>
</evidence>
<evidence type="ECO:0008006" key="3">
    <source>
        <dbReference type="Google" id="ProtNLM"/>
    </source>
</evidence>
<accession>A0AAN3HF31</accession>
<name>A0AAN3HF31_ECOLX</name>
<proteinExistence type="predicted"/>
<dbReference type="AlphaFoldDB" id="A0AAN3HF31"/>
<protein>
    <recommendedName>
        <fullName evidence="3">Bacteriophage protein</fullName>
    </recommendedName>
</protein>
<organism evidence="1 2">
    <name type="scientific">Escherichia coli</name>
    <dbReference type="NCBI Taxonomy" id="562"/>
    <lineage>
        <taxon>Bacteria</taxon>
        <taxon>Pseudomonadati</taxon>
        <taxon>Pseudomonadota</taxon>
        <taxon>Gammaproteobacteria</taxon>
        <taxon>Enterobacterales</taxon>
        <taxon>Enterobacteriaceae</taxon>
        <taxon>Escherichia</taxon>
    </lineage>
</organism>
<evidence type="ECO:0000313" key="1">
    <source>
        <dbReference type="EMBL" id="EFJ6483586.1"/>
    </source>
</evidence>
<dbReference type="EMBL" id="AATCLQ010000039">
    <property type="protein sequence ID" value="EFJ6483586.1"/>
    <property type="molecule type" value="Genomic_DNA"/>
</dbReference>
<dbReference type="Proteomes" id="UP000711811">
    <property type="component" value="Unassembled WGS sequence"/>
</dbReference>
<comment type="caution">
    <text evidence="1">The sequence shown here is derived from an EMBL/GenBank/DDBJ whole genome shotgun (WGS) entry which is preliminary data.</text>
</comment>